<dbReference type="Gene3D" id="2.40.170.20">
    <property type="entry name" value="TonB-dependent receptor, beta-barrel domain"/>
    <property type="match status" value="1"/>
</dbReference>
<keyword evidence="5 9" id="KW-0732">Signal</keyword>
<comment type="caution">
    <text evidence="11">The sequence shown here is derived from an EMBL/GenBank/DDBJ whole genome shotgun (WGS) entry which is preliminary data.</text>
</comment>
<evidence type="ECO:0000256" key="7">
    <source>
        <dbReference type="ARBA" id="ARBA00023237"/>
    </source>
</evidence>
<name>A0ABW8SWY9_9BACT</name>
<evidence type="ECO:0000256" key="1">
    <source>
        <dbReference type="ARBA" id="ARBA00004571"/>
    </source>
</evidence>
<sequence>MKKLLLLLFWLPSLAQTDSTKVLDEVKVYVFEQKRSPLSTPDAFVRTTDLQRLSSTSFVASLNSMAGVRMEERSPGSYRIAIRGSSLRAPFGVRNTKVYWNSIPFTDAGNNTYISILEPGLFSGLTITKGPSAGIYGVGTGGVLLFESKPRGNNLNAETVYHSLGGLKTSIDLSSDNHRLYASFNQQEGYRDHSAMKKQWLSYEFHHQFSNELNLDLNTYYVDLAYQTPGGLTKAQYVANPTQARPASGLFKSAQEQGATFKIKSFGLSAKASRVISPAWAWDLSQSVQVNDIENPTIRNYEIRHEPTYSTRGVLHHKGQINTDFGFEYQAGQMNSSTHSNRFGVKEVLNYRQDMHVQQGSLFLQNEYLGLNNWIFTFSGSLGSYWTEYVGNETIFSPRLAILRKISNHQSIVAKVAHGYSPPSIAEVRPSAYDKINTSLKAEKGWNQELTYRGKYAKFNWDLSVYQFNLNETIVVRRREDGSDYFVNAGSTIQQGLELTTTWLLSKQLQLEQATTWQDFRFANGNFLTGTSPFLQSTSVLWKHPCGLSFIQNFQFVDYQFLNDANTEQMGSYRLWNTKVTYAHKKWTLWASIDNLGNELYSSGPDLNATGGRFYNPSPGRNFHVGLQVNVAY</sequence>
<evidence type="ECO:0000259" key="10">
    <source>
        <dbReference type="Pfam" id="PF07715"/>
    </source>
</evidence>
<comment type="subcellular location">
    <subcellularLocation>
        <location evidence="1 8">Cell outer membrane</location>
        <topology evidence="1 8">Multi-pass membrane protein</topology>
    </subcellularLocation>
</comment>
<dbReference type="EMBL" id="JBEWZG010000003">
    <property type="protein sequence ID" value="MFL0206945.1"/>
    <property type="molecule type" value="Genomic_DNA"/>
</dbReference>
<dbReference type="InterPro" id="IPR012910">
    <property type="entry name" value="Plug_dom"/>
</dbReference>
<dbReference type="InterPro" id="IPR039426">
    <property type="entry name" value="TonB-dep_rcpt-like"/>
</dbReference>
<dbReference type="RefSeq" id="WP_406778490.1">
    <property type="nucleotide sequence ID" value="NZ_JBEWZG010000003.1"/>
</dbReference>
<feature type="chain" id="PRO_5045302074" evidence="9">
    <location>
        <begin position="16"/>
        <end position="633"/>
    </location>
</feature>
<keyword evidence="2 8" id="KW-0813">Transport</keyword>
<dbReference type="InterPro" id="IPR036942">
    <property type="entry name" value="Beta-barrel_TonB_sf"/>
</dbReference>
<proteinExistence type="inferred from homology"/>
<keyword evidence="4 8" id="KW-0812">Transmembrane</keyword>
<reference evidence="11 12" key="1">
    <citation type="submission" date="2024-07" db="EMBL/GenBank/DDBJ databases">
        <authorList>
            <person name="Pitt A."/>
            <person name="Hahn M.W."/>
        </authorList>
    </citation>
    <scope>NUCLEOTIDE SEQUENCE [LARGE SCALE GENOMIC DNA]</scope>
    <source>
        <strain evidence="11 12">2-AUSEE-184A6</strain>
    </source>
</reference>
<dbReference type="PANTHER" id="PTHR30069">
    <property type="entry name" value="TONB-DEPENDENT OUTER MEMBRANE RECEPTOR"/>
    <property type="match status" value="1"/>
</dbReference>
<feature type="signal peptide" evidence="9">
    <location>
        <begin position="1"/>
        <end position="15"/>
    </location>
</feature>
<evidence type="ECO:0000256" key="8">
    <source>
        <dbReference type="PROSITE-ProRule" id="PRU01360"/>
    </source>
</evidence>
<gene>
    <name evidence="11" type="ORF">V7S74_09335</name>
</gene>
<evidence type="ECO:0000256" key="2">
    <source>
        <dbReference type="ARBA" id="ARBA00022448"/>
    </source>
</evidence>
<evidence type="ECO:0000256" key="9">
    <source>
        <dbReference type="SAM" id="SignalP"/>
    </source>
</evidence>
<dbReference type="PANTHER" id="PTHR30069:SF29">
    <property type="entry name" value="HEMOGLOBIN AND HEMOGLOBIN-HAPTOGLOBIN-BINDING PROTEIN 1-RELATED"/>
    <property type="match status" value="1"/>
</dbReference>
<evidence type="ECO:0000256" key="4">
    <source>
        <dbReference type="ARBA" id="ARBA00022692"/>
    </source>
</evidence>
<dbReference type="Proteomes" id="UP001623559">
    <property type="component" value="Unassembled WGS sequence"/>
</dbReference>
<dbReference type="SUPFAM" id="SSF56935">
    <property type="entry name" value="Porins"/>
    <property type="match status" value="1"/>
</dbReference>
<dbReference type="Pfam" id="PF07715">
    <property type="entry name" value="Plug"/>
    <property type="match status" value="1"/>
</dbReference>
<protein>
    <submittedName>
        <fullName evidence="11">TonB-dependent receptor plug domain-containing protein</fullName>
    </submittedName>
</protein>
<evidence type="ECO:0000256" key="5">
    <source>
        <dbReference type="ARBA" id="ARBA00022729"/>
    </source>
</evidence>
<accession>A0ABW8SWY9</accession>
<feature type="domain" description="TonB-dependent receptor plug" evidence="10">
    <location>
        <begin position="45"/>
        <end position="142"/>
    </location>
</feature>
<evidence type="ECO:0000256" key="6">
    <source>
        <dbReference type="ARBA" id="ARBA00023136"/>
    </source>
</evidence>
<keyword evidence="6 8" id="KW-0472">Membrane</keyword>
<evidence type="ECO:0000313" key="11">
    <source>
        <dbReference type="EMBL" id="MFL0206945.1"/>
    </source>
</evidence>
<keyword evidence="11" id="KW-0675">Receptor</keyword>
<dbReference type="InterPro" id="IPR037066">
    <property type="entry name" value="Plug_dom_sf"/>
</dbReference>
<dbReference type="PROSITE" id="PS52016">
    <property type="entry name" value="TONB_DEPENDENT_REC_3"/>
    <property type="match status" value="1"/>
</dbReference>
<keyword evidence="7 8" id="KW-0998">Cell outer membrane</keyword>
<keyword evidence="3 8" id="KW-1134">Transmembrane beta strand</keyword>
<evidence type="ECO:0000313" key="12">
    <source>
        <dbReference type="Proteomes" id="UP001623559"/>
    </source>
</evidence>
<evidence type="ECO:0000256" key="3">
    <source>
        <dbReference type="ARBA" id="ARBA00022452"/>
    </source>
</evidence>
<dbReference type="Gene3D" id="2.170.130.10">
    <property type="entry name" value="TonB-dependent receptor, plug domain"/>
    <property type="match status" value="1"/>
</dbReference>
<organism evidence="11 12">
    <name type="scientific">Aquirufa novilacunae</name>
    <dbReference type="NCBI Taxonomy" id="3139305"/>
    <lineage>
        <taxon>Bacteria</taxon>
        <taxon>Pseudomonadati</taxon>
        <taxon>Bacteroidota</taxon>
        <taxon>Cytophagia</taxon>
        <taxon>Cytophagales</taxon>
        <taxon>Flectobacillaceae</taxon>
        <taxon>Aquirufa</taxon>
    </lineage>
</organism>
<comment type="similarity">
    <text evidence="8">Belongs to the TonB-dependent receptor family.</text>
</comment>